<organism evidence="1 2">
    <name type="scientific">Mycobacterium pseudokansasii</name>
    <dbReference type="NCBI Taxonomy" id="2341080"/>
    <lineage>
        <taxon>Bacteria</taxon>
        <taxon>Bacillati</taxon>
        <taxon>Actinomycetota</taxon>
        <taxon>Actinomycetes</taxon>
        <taxon>Mycobacteriales</taxon>
        <taxon>Mycobacteriaceae</taxon>
        <taxon>Mycobacterium</taxon>
    </lineage>
</organism>
<dbReference type="AlphaFoldDB" id="A0A498R4A8"/>
<dbReference type="EMBL" id="UPHU01000001">
    <property type="protein sequence ID" value="VBA55685.1"/>
    <property type="molecule type" value="Genomic_DNA"/>
</dbReference>
<evidence type="ECO:0000313" key="2">
    <source>
        <dbReference type="Proteomes" id="UP000268285"/>
    </source>
</evidence>
<gene>
    <name evidence="1" type="ORF">LAUMK142_05202</name>
</gene>
<keyword evidence="2" id="KW-1185">Reference proteome</keyword>
<evidence type="ECO:0000313" key="1">
    <source>
        <dbReference type="EMBL" id="VBA55685.1"/>
    </source>
</evidence>
<accession>A0A498R4A8</accession>
<protein>
    <submittedName>
        <fullName evidence="1">Uncharacterized protein</fullName>
    </submittedName>
</protein>
<dbReference type="Proteomes" id="UP000268285">
    <property type="component" value="Unassembled WGS sequence"/>
</dbReference>
<name>A0A498R4A8_9MYCO</name>
<sequence length="123" mass="13202">MPDTAVPTLKKPEFLPLIVGPRTPGMPVFPMPEVTPLCPVPPLAVLKKPDIRPAVPPPVAVLKKPELPVPVLLEPEFGRPVSVVDPKPVLTLPECQKPVLLSPEFPTEGRAHLGGRASAWLIV</sequence>
<reference evidence="1 2" key="1">
    <citation type="submission" date="2018-09" db="EMBL/GenBank/DDBJ databases">
        <authorList>
            <person name="Tagini F."/>
        </authorList>
    </citation>
    <scope>NUCLEOTIDE SEQUENCE [LARGE SCALE GENOMIC DNA]</scope>
    <source>
        <strain evidence="1 2">MK142</strain>
    </source>
</reference>
<proteinExistence type="predicted"/>